<evidence type="ECO:0000256" key="6">
    <source>
        <dbReference type="ARBA" id="ARBA00023002"/>
    </source>
</evidence>
<comment type="cofactor">
    <cofactor evidence="8">
        <name>heme</name>
        <dbReference type="ChEBI" id="CHEBI:30413"/>
    </cofactor>
    <text evidence="8">Binds 2 heme groups.</text>
</comment>
<dbReference type="GO" id="GO:0004130">
    <property type="term" value="F:cytochrome-c peroxidase activity"/>
    <property type="evidence" value="ECO:0007669"/>
    <property type="project" value="TreeGrafter"/>
</dbReference>
<dbReference type="AlphaFoldDB" id="A0A3S2V3N0"/>
<dbReference type="PANTHER" id="PTHR30600">
    <property type="entry name" value="CYTOCHROME C PEROXIDASE-RELATED"/>
    <property type="match status" value="1"/>
</dbReference>
<feature type="binding site" description="covalent" evidence="8">
    <location>
        <position position="61"/>
    </location>
    <ligand>
        <name>heme c</name>
        <dbReference type="ChEBI" id="CHEBI:61717"/>
        <label>1</label>
    </ligand>
</feature>
<protein>
    <submittedName>
        <fullName evidence="11">C-type cytochrome</fullName>
    </submittedName>
</protein>
<reference evidence="11 12" key="1">
    <citation type="submission" date="2019-01" db="EMBL/GenBank/DDBJ databases">
        <authorList>
            <person name="Chen W.-M."/>
        </authorList>
    </citation>
    <scope>NUCLEOTIDE SEQUENCE [LARGE SCALE GENOMIC DNA]</scope>
    <source>
        <strain evidence="11 12">BBQ-12</strain>
    </source>
</reference>
<dbReference type="PIRSF" id="PIRSF000294">
    <property type="entry name" value="Cytochrome-c_peroxidase"/>
    <property type="match status" value="1"/>
</dbReference>
<feature type="domain" description="Cytochrome c" evidence="10">
    <location>
        <begin position="208"/>
        <end position="365"/>
    </location>
</feature>
<evidence type="ECO:0000256" key="2">
    <source>
        <dbReference type="ARBA" id="ARBA00022617"/>
    </source>
</evidence>
<evidence type="ECO:0000256" key="7">
    <source>
        <dbReference type="ARBA" id="ARBA00023004"/>
    </source>
</evidence>
<dbReference type="PANTHER" id="PTHR30600:SF10">
    <property type="entry name" value="BLL6722 PROTEIN"/>
    <property type="match status" value="1"/>
</dbReference>
<dbReference type="Gene3D" id="1.10.760.10">
    <property type="entry name" value="Cytochrome c-like domain"/>
    <property type="match status" value="2"/>
</dbReference>
<dbReference type="InterPro" id="IPR051395">
    <property type="entry name" value="Cytochrome_c_Peroxidase/MauG"/>
</dbReference>
<dbReference type="Proteomes" id="UP000285211">
    <property type="component" value="Unassembled WGS sequence"/>
</dbReference>
<evidence type="ECO:0000313" key="12">
    <source>
        <dbReference type="Proteomes" id="UP000285211"/>
    </source>
</evidence>
<dbReference type="OrthoDB" id="9805202at2"/>
<evidence type="ECO:0000259" key="10">
    <source>
        <dbReference type="PROSITE" id="PS51007"/>
    </source>
</evidence>
<keyword evidence="7 9" id="KW-0408">Iron</keyword>
<keyword evidence="3 9" id="KW-0479">Metal-binding</keyword>
<feature type="binding site" description="axial binding residue" evidence="9">
    <location>
        <position position="229"/>
    </location>
    <ligand>
        <name>heme c</name>
        <dbReference type="ChEBI" id="CHEBI:61717"/>
        <label>2</label>
    </ligand>
    <ligandPart>
        <name>Fe</name>
        <dbReference type="ChEBI" id="CHEBI:18248"/>
    </ligandPart>
</feature>
<evidence type="ECO:0000256" key="3">
    <source>
        <dbReference type="ARBA" id="ARBA00022723"/>
    </source>
</evidence>
<feature type="binding site" description="covalent" evidence="8">
    <location>
        <position position="58"/>
    </location>
    <ligand>
        <name>heme c</name>
        <dbReference type="ChEBI" id="CHEBI:61717"/>
        <label>1</label>
    </ligand>
</feature>
<comment type="subcellular location">
    <subcellularLocation>
        <location evidence="1">Periplasm</location>
    </subcellularLocation>
</comment>
<feature type="binding site" description="covalent" evidence="8">
    <location>
        <position position="228"/>
    </location>
    <ligand>
        <name>heme c</name>
        <dbReference type="ChEBI" id="CHEBI:61717"/>
        <label>2</label>
    </ligand>
</feature>
<dbReference type="GO" id="GO:0046872">
    <property type="term" value="F:metal ion binding"/>
    <property type="evidence" value="ECO:0007669"/>
    <property type="project" value="UniProtKB-KW"/>
</dbReference>
<name>A0A3S2V3N0_9FLAO</name>
<evidence type="ECO:0000256" key="8">
    <source>
        <dbReference type="PIRSR" id="PIRSR000294-1"/>
    </source>
</evidence>
<feature type="domain" description="Cytochrome c" evidence="10">
    <location>
        <begin position="36"/>
        <end position="149"/>
    </location>
</feature>
<dbReference type="InterPro" id="IPR036909">
    <property type="entry name" value="Cyt_c-like_dom_sf"/>
</dbReference>
<comment type="caution">
    <text evidence="11">The sequence shown here is derived from an EMBL/GenBank/DDBJ whole genome shotgun (WGS) entry which is preliminary data.</text>
</comment>
<dbReference type="GO" id="GO:0009055">
    <property type="term" value="F:electron transfer activity"/>
    <property type="evidence" value="ECO:0007669"/>
    <property type="project" value="InterPro"/>
</dbReference>
<accession>A0A3S2V3N0</accession>
<evidence type="ECO:0000256" key="4">
    <source>
        <dbReference type="ARBA" id="ARBA00022729"/>
    </source>
</evidence>
<dbReference type="Pfam" id="PF03150">
    <property type="entry name" value="CCP_MauG"/>
    <property type="match status" value="1"/>
</dbReference>
<dbReference type="GO" id="GO:0042597">
    <property type="term" value="C:periplasmic space"/>
    <property type="evidence" value="ECO:0007669"/>
    <property type="project" value="UniProtKB-SubCell"/>
</dbReference>
<keyword evidence="2 8" id="KW-0349">Heme</keyword>
<evidence type="ECO:0000313" key="11">
    <source>
        <dbReference type="EMBL" id="RVT75402.1"/>
    </source>
</evidence>
<keyword evidence="4" id="KW-0732">Signal</keyword>
<dbReference type="EMBL" id="SACJ01000006">
    <property type="protein sequence ID" value="RVT75402.1"/>
    <property type="molecule type" value="Genomic_DNA"/>
</dbReference>
<proteinExistence type="predicted"/>
<organism evidence="11 12">
    <name type="scientific">Flavobacterium sufflavum</name>
    <dbReference type="NCBI Taxonomy" id="1921138"/>
    <lineage>
        <taxon>Bacteria</taxon>
        <taxon>Pseudomonadati</taxon>
        <taxon>Bacteroidota</taxon>
        <taxon>Flavobacteriia</taxon>
        <taxon>Flavobacteriales</taxon>
        <taxon>Flavobacteriaceae</taxon>
        <taxon>Flavobacterium</taxon>
    </lineage>
</organism>
<keyword evidence="5" id="KW-0574">Periplasm</keyword>
<evidence type="ECO:0000256" key="9">
    <source>
        <dbReference type="PIRSR" id="PIRSR000294-2"/>
    </source>
</evidence>
<keyword evidence="6" id="KW-0560">Oxidoreductase</keyword>
<feature type="binding site" description="covalent" evidence="8">
    <location>
        <position position="225"/>
    </location>
    <ligand>
        <name>heme c</name>
        <dbReference type="ChEBI" id="CHEBI:61717"/>
        <label>2</label>
    </ligand>
</feature>
<evidence type="ECO:0000256" key="1">
    <source>
        <dbReference type="ARBA" id="ARBA00004418"/>
    </source>
</evidence>
<dbReference type="PROSITE" id="PS51007">
    <property type="entry name" value="CYTC"/>
    <property type="match status" value="2"/>
</dbReference>
<dbReference type="SUPFAM" id="SSF46626">
    <property type="entry name" value="Cytochrome c"/>
    <property type="match status" value="2"/>
</dbReference>
<feature type="binding site" description="axial binding residue" evidence="9">
    <location>
        <position position="62"/>
    </location>
    <ligand>
        <name>heme c</name>
        <dbReference type="ChEBI" id="CHEBI:61717"/>
        <label>1</label>
    </ligand>
    <ligandPart>
        <name>Fe</name>
        <dbReference type="ChEBI" id="CHEBI:18248"/>
    </ligandPart>
</feature>
<keyword evidence="12" id="KW-1185">Reference proteome</keyword>
<dbReference type="InterPro" id="IPR004852">
    <property type="entry name" value="Di-haem_cyt_c_peroxidsae"/>
</dbReference>
<dbReference type="InterPro" id="IPR026259">
    <property type="entry name" value="MauG/Cytc_peroxidase"/>
</dbReference>
<sequence>MRNANHYLRLFIAILGTTMLLSCEDDRDYTFVTPIDKVALGKELFFDKNLSNPGGQSCATCHNPQTGFSDLNHNIVSEGALDGLFGNRNAPNVAYTMFAPTLHYDAVDGTYIGGFFLDGRVNTLEEQAKKPFMNPLEMNLISVEMLVTKLRQAPYYALYQKVYGNSENVQTIFDNIADAIATFEKSKEVNPFSSKYDYYLKDQATLTQQELRGLQLFNTADKGNCAACHISDPDEDSGKVLFTDFTYDNIGVPKNPNNPFYTIPASNNPLGANAVDYGLGAIVNDASHNGKFKVPSLRNVAISAPYFHNGFYNTLEEVVHFYNRRDVETFPTAEIPETVNHDELGNLGLTLQEEKDIVAFMKTLTDGYK</sequence>
<comment type="PTM">
    <text evidence="8">Binds 2 heme groups per subunit.</text>
</comment>
<gene>
    <name evidence="11" type="ORF">EOD40_11625</name>
</gene>
<dbReference type="GO" id="GO:0020037">
    <property type="term" value="F:heme binding"/>
    <property type="evidence" value="ECO:0007669"/>
    <property type="project" value="InterPro"/>
</dbReference>
<dbReference type="RefSeq" id="WP_128195702.1">
    <property type="nucleotide sequence ID" value="NZ_SACJ01000006.1"/>
</dbReference>
<dbReference type="InterPro" id="IPR009056">
    <property type="entry name" value="Cyt_c-like_dom"/>
</dbReference>
<dbReference type="PROSITE" id="PS51257">
    <property type="entry name" value="PROKAR_LIPOPROTEIN"/>
    <property type="match status" value="1"/>
</dbReference>
<evidence type="ECO:0000256" key="5">
    <source>
        <dbReference type="ARBA" id="ARBA00022764"/>
    </source>
</evidence>